<dbReference type="EMBL" id="CP016808">
    <property type="protein sequence ID" value="ANY65156.1"/>
    <property type="molecule type" value="Genomic_DNA"/>
</dbReference>
<organism evidence="1">
    <name type="scientific">Paenibacillus sp. BIHB 4019</name>
    <dbReference type="NCBI Taxonomy" id="1870819"/>
    <lineage>
        <taxon>Bacteria</taxon>
        <taxon>Bacillati</taxon>
        <taxon>Bacillota</taxon>
        <taxon>Bacilli</taxon>
        <taxon>Bacillales</taxon>
        <taxon>Paenibacillaceae</taxon>
        <taxon>Paenibacillus</taxon>
    </lineage>
</organism>
<name>A0A1B2DBS8_9BACL</name>
<dbReference type="Pfam" id="PF08868">
    <property type="entry name" value="YugN"/>
    <property type="match status" value="1"/>
</dbReference>
<gene>
    <name evidence="1" type="ORF">BBD42_00675</name>
</gene>
<dbReference type="SUPFAM" id="SSF160755">
    <property type="entry name" value="YugN-like"/>
    <property type="match status" value="1"/>
</dbReference>
<protein>
    <recommendedName>
        <fullName evidence="2">YugN-like family protein</fullName>
    </recommendedName>
</protein>
<dbReference type="Gene3D" id="3.30.310.100">
    <property type="entry name" value="YugN-like"/>
    <property type="match status" value="1"/>
</dbReference>
<evidence type="ECO:0008006" key="2">
    <source>
        <dbReference type="Google" id="ProtNLM"/>
    </source>
</evidence>
<evidence type="ECO:0000313" key="1">
    <source>
        <dbReference type="EMBL" id="ANY65156.1"/>
    </source>
</evidence>
<proteinExistence type="predicted"/>
<dbReference type="RefSeq" id="WP_099516578.1">
    <property type="nucleotide sequence ID" value="NZ_CP016808.1"/>
</dbReference>
<accession>A0A1B2DBS8</accession>
<dbReference type="AlphaFoldDB" id="A0A1B2DBS8"/>
<sequence length="136" mass="15270">MILLSSELEASHQSFIETRDMLTQHTFALGGNWDYAAGSFDRPLDEAHKVWLRIPFEVTDGAIDNSSSDTDATIRLGTPYVLKHLYKEGNDEEASVRLAGALFDQFQTPTDPDADIESEWVERAKDILQQVERALA</sequence>
<dbReference type="InterPro" id="IPR036491">
    <property type="entry name" value="YugN-like_sf"/>
</dbReference>
<reference evidence="1" key="1">
    <citation type="submission" date="2016-08" db="EMBL/GenBank/DDBJ databases">
        <title>Complete Genome Seqeunce of Paenibacillus sp. BIHB 4019 from tea rhizoplane.</title>
        <authorList>
            <person name="Thakur R."/>
            <person name="Swarnkar M.K."/>
            <person name="Gulati A."/>
        </authorList>
    </citation>
    <scope>NUCLEOTIDE SEQUENCE [LARGE SCALE GENOMIC DNA]</scope>
    <source>
        <strain evidence="1">BIHB4019</strain>
    </source>
</reference>
<dbReference type="InterPro" id="IPR014967">
    <property type="entry name" value="Uncharacterised_YugN-like"/>
</dbReference>